<dbReference type="STRING" id="2282107.A0A286UB48"/>
<evidence type="ECO:0000256" key="4">
    <source>
        <dbReference type="ARBA" id="ARBA00022833"/>
    </source>
</evidence>
<reference evidence="8 9" key="1">
    <citation type="journal article" date="2017" name="Mol. Ecol.">
        <title>Comparative and population genomic landscape of Phellinus noxius: A hypervariable fungus causing root rot in trees.</title>
        <authorList>
            <person name="Chung C.L."/>
            <person name="Lee T.J."/>
            <person name="Akiba M."/>
            <person name="Lee H.H."/>
            <person name="Kuo T.H."/>
            <person name="Liu D."/>
            <person name="Ke H.M."/>
            <person name="Yokoi T."/>
            <person name="Roa M.B."/>
            <person name="Lu M.J."/>
            <person name="Chang Y.Y."/>
            <person name="Ann P.J."/>
            <person name="Tsai J.N."/>
            <person name="Chen C.Y."/>
            <person name="Tzean S.S."/>
            <person name="Ota Y."/>
            <person name="Hattori T."/>
            <person name="Sahashi N."/>
            <person name="Liou R.F."/>
            <person name="Kikuchi T."/>
            <person name="Tsai I.J."/>
        </authorList>
    </citation>
    <scope>NUCLEOTIDE SEQUENCE [LARGE SCALE GENOMIC DNA]</scope>
    <source>
        <strain evidence="8 9">FFPRI411160</strain>
    </source>
</reference>
<dbReference type="PANTHER" id="PTHR45686:SF4">
    <property type="entry name" value="ADP-RIBOSYLATION FACTOR GTPASE ACTIVATING PROTEIN 3, ISOFORM H"/>
    <property type="match status" value="1"/>
</dbReference>
<dbReference type="Pfam" id="PF01412">
    <property type="entry name" value="ArfGap"/>
    <property type="match status" value="1"/>
</dbReference>
<dbReference type="OrthoDB" id="983479at2759"/>
<dbReference type="EMBL" id="NBII01000007">
    <property type="protein sequence ID" value="PAV16789.1"/>
    <property type="molecule type" value="Genomic_DNA"/>
</dbReference>
<dbReference type="GO" id="GO:0008270">
    <property type="term" value="F:zinc ion binding"/>
    <property type="evidence" value="ECO:0007669"/>
    <property type="project" value="UniProtKB-KW"/>
</dbReference>
<dbReference type="InterPro" id="IPR038508">
    <property type="entry name" value="ArfGAP_dom_sf"/>
</dbReference>
<comment type="caution">
    <text evidence="8">The sequence shown here is derived from an EMBL/GenBank/DDBJ whole genome shotgun (WGS) entry which is preliminary data.</text>
</comment>
<dbReference type="InterPro" id="IPR037278">
    <property type="entry name" value="ARFGAP/RecO"/>
</dbReference>
<evidence type="ECO:0000256" key="1">
    <source>
        <dbReference type="ARBA" id="ARBA00022468"/>
    </source>
</evidence>
<dbReference type="InParanoid" id="A0A286UB48"/>
<dbReference type="Gene3D" id="1.10.220.150">
    <property type="entry name" value="Arf GTPase activating protein"/>
    <property type="match status" value="1"/>
</dbReference>
<evidence type="ECO:0000256" key="2">
    <source>
        <dbReference type="ARBA" id="ARBA00022723"/>
    </source>
</evidence>
<keyword evidence="1" id="KW-0343">GTPase activation</keyword>
<organism evidence="8 9">
    <name type="scientific">Pyrrhoderma noxium</name>
    <dbReference type="NCBI Taxonomy" id="2282107"/>
    <lineage>
        <taxon>Eukaryota</taxon>
        <taxon>Fungi</taxon>
        <taxon>Dikarya</taxon>
        <taxon>Basidiomycota</taxon>
        <taxon>Agaricomycotina</taxon>
        <taxon>Agaricomycetes</taxon>
        <taxon>Hymenochaetales</taxon>
        <taxon>Hymenochaetaceae</taxon>
        <taxon>Pyrrhoderma</taxon>
    </lineage>
</organism>
<dbReference type="GO" id="GO:0005096">
    <property type="term" value="F:GTPase activator activity"/>
    <property type="evidence" value="ECO:0007669"/>
    <property type="project" value="UniProtKB-KW"/>
</dbReference>
<feature type="compositionally biased region" description="Low complexity" evidence="6">
    <location>
        <begin position="336"/>
        <end position="347"/>
    </location>
</feature>
<evidence type="ECO:0000256" key="6">
    <source>
        <dbReference type="SAM" id="MobiDB-lite"/>
    </source>
</evidence>
<proteinExistence type="predicted"/>
<feature type="compositionally biased region" description="Low complexity" evidence="6">
    <location>
        <begin position="210"/>
        <end position="248"/>
    </location>
</feature>
<accession>A0A286UB48</accession>
<evidence type="ECO:0000256" key="5">
    <source>
        <dbReference type="PROSITE-ProRule" id="PRU00288"/>
    </source>
</evidence>
<sequence>MSATVPKEESDKVFTQLKAQKANKTCFDCQANSPTWTSVWYGVYICYNCSSAHRNLGVHISFVRSVNLDTWRTDHLRRMKVGGNAAAADFFNKHGGSALLTESDAKKKYSSKAAELYRAELDKREAADAKMNPTGVVLEGAIDASSASTSAKAEDDDFFDSWDKPTPTSSAAPGNATKPSIGRATSAPVPRTVTSAFLRAGSSGGPTAVKSSRLGLGASRLGSSTSSTGATTTGSKKLGGLKATKAAAPIDFEKAQREAEEEEERIRQLGYDRKREEEEAAAAAVRAAEDRAAALKAASTEIGGPAKTGLAASSSTSSGNAKLSTHNRGNSQDMARLGMGMKRLGLGTSAPNSPGPSSTASPSLDESNYARTNFGAQKAISSDMYFGRGVHDPTRSAEAQARLAQFNGATSISSAAYFGREEEEGGEAGGAVIDGVLGDGSLESVQVAAREAIYRVMSNPDVQNGVESLRAGALKLSEYLAQMGER</sequence>
<keyword evidence="9" id="KW-1185">Reference proteome</keyword>
<feature type="compositionally biased region" description="Basic and acidic residues" evidence="6">
    <location>
        <begin position="251"/>
        <end position="276"/>
    </location>
</feature>
<dbReference type="SUPFAM" id="SSF57863">
    <property type="entry name" value="ArfGap/RecO-like zinc finger"/>
    <property type="match status" value="1"/>
</dbReference>
<dbReference type="InterPro" id="IPR001164">
    <property type="entry name" value="ArfGAP_dom"/>
</dbReference>
<dbReference type="GO" id="GO:0048205">
    <property type="term" value="P:COPI coating of Golgi vesicle"/>
    <property type="evidence" value="ECO:0007669"/>
    <property type="project" value="TreeGrafter"/>
</dbReference>
<dbReference type="PRINTS" id="PR00405">
    <property type="entry name" value="REVINTRACTNG"/>
</dbReference>
<evidence type="ECO:0000313" key="8">
    <source>
        <dbReference type="EMBL" id="PAV16789.1"/>
    </source>
</evidence>
<feature type="compositionally biased region" description="Polar residues" evidence="6">
    <location>
        <begin position="349"/>
        <end position="367"/>
    </location>
</feature>
<dbReference type="SMART" id="SM00105">
    <property type="entry name" value="ArfGap"/>
    <property type="match status" value="1"/>
</dbReference>
<feature type="compositionally biased region" description="Low complexity" evidence="6">
    <location>
        <begin position="307"/>
        <end position="324"/>
    </location>
</feature>
<keyword evidence="3 5" id="KW-0863">Zinc-finger</keyword>
<feature type="region of interest" description="Disordered" evidence="6">
    <location>
        <begin position="304"/>
        <end position="367"/>
    </location>
</feature>
<name>A0A286UB48_9AGAM</name>
<feature type="region of interest" description="Disordered" evidence="6">
    <location>
        <begin position="154"/>
        <end position="276"/>
    </location>
</feature>
<evidence type="ECO:0000259" key="7">
    <source>
        <dbReference type="PROSITE" id="PS50115"/>
    </source>
</evidence>
<keyword evidence="2" id="KW-0479">Metal-binding</keyword>
<evidence type="ECO:0000256" key="3">
    <source>
        <dbReference type="ARBA" id="ARBA00022771"/>
    </source>
</evidence>
<dbReference type="GO" id="GO:0000139">
    <property type="term" value="C:Golgi membrane"/>
    <property type="evidence" value="ECO:0007669"/>
    <property type="project" value="GOC"/>
</dbReference>
<keyword evidence="4" id="KW-0862">Zinc</keyword>
<gene>
    <name evidence="8" type="ORF">PNOK_0685300</name>
</gene>
<dbReference type="Proteomes" id="UP000217199">
    <property type="component" value="Unassembled WGS sequence"/>
</dbReference>
<protein>
    <submittedName>
        <fullName evidence="8">Ap-domain-containing</fullName>
    </submittedName>
</protein>
<dbReference type="CDD" id="cd08831">
    <property type="entry name" value="ArfGap_ArfGap2_3_like"/>
    <property type="match status" value="1"/>
</dbReference>
<dbReference type="FunCoup" id="A0A286UB48">
    <property type="interactions" value="338"/>
</dbReference>
<dbReference type="PANTHER" id="PTHR45686">
    <property type="entry name" value="ADP-RIBOSYLATION FACTOR GTPASE ACTIVATING PROTEIN 3, ISOFORM H-RELATED"/>
    <property type="match status" value="1"/>
</dbReference>
<evidence type="ECO:0000313" key="9">
    <source>
        <dbReference type="Proteomes" id="UP000217199"/>
    </source>
</evidence>
<dbReference type="AlphaFoldDB" id="A0A286UB48"/>
<dbReference type="PROSITE" id="PS50115">
    <property type="entry name" value="ARFGAP"/>
    <property type="match status" value="1"/>
</dbReference>
<feature type="domain" description="Arf-GAP" evidence="7">
    <location>
        <begin position="11"/>
        <end position="118"/>
    </location>
</feature>